<reference evidence="2" key="1">
    <citation type="journal article" date="2010" name="Science">
        <title>Signatures of adaptation to obligate biotrophy in the Hyaloperonospora arabidopsidis genome.</title>
        <authorList>
            <person name="Baxter L."/>
            <person name="Tripathy S."/>
            <person name="Ishaque N."/>
            <person name="Boot N."/>
            <person name="Cabral A."/>
            <person name="Kemen E."/>
            <person name="Thines M."/>
            <person name="Ah-Fong A."/>
            <person name="Anderson R."/>
            <person name="Badejoko W."/>
            <person name="Bittner-Eddy P."/>
            <person name="Boore J.L."/>
            <person name="Chibucos M.C."/>
            <person name="Coates M."/>
            <person name="Dehal P."/>
            <person name="Delehaunty K."/>
            <person name="Dong S."/>
            <person name="Downton P."/>
            <person name="Dumas B."/>
            <person name="Fabro G."/>
            <person name="Fronick C."/>
            <person name="Fuerstenberg S.I."/>
            <person name="Fulton L."/>
            <person name="Gaulin E."/>
            <person name="Govers F."/>
            <person name="Hughes L."/>
            <person name="Humphray S."/>
            <person name="Jiang R.H."/>
            <person name="Judelson H."/>
            <person name="Kamoun S."/>
            <person name="Kyung K."/>
            <person name="Meijer H."/>
            <person name="Minx P."/>
            <person name="Morris P."/>
            <person name="Nelson J."/>
            <person name="Phuntumart V."/>
            <person name="Qutob D."/>
            <person name="Rehmany A."/>
            <person name="Rougon-Cardoso A."/>
            <person name="Ryden P."/>
            <person name="Torto-Alalibo T."/>
            <person name="Studholme D."/>
            <person name="Wang Y."/>
            <person name="Win J."/>
            <person name="Wood J."/>
            <person name="Clifton S.W."/>
            <person name="Rogers J."/>
            <person name="Van den Ackerveken G."/>
            <person name="Jones J.D."/>
            <person name="McDowell J.M."/>
            <person name="Beynon J."/>
            <person name="Tyler B.M."/>
        </authorList>
    </citation>
    <scope>NUCLEOTIDE SEQUENCE [LARGE SCALE GENOMIC DNA]</scope>
    <source>
        <strain evidence="2">Emoy2</strain>
    </source>
</reference>
<dbReference type="EMBL" id="JH598174">
    <property type="status" value="NOT_ANNOTATED_CDS"/>
    <property type="molecule type" value="Genomic_DNA"/>
</dbReference>
<sequence length="89" mass="10050">MMVTIGALGPLSDEATATIESNLYVVRDYWCAEIVLICNYFEDMGIFTIQLLQDMNDEGTTRHVKNIAFLDLDILDGIIDIFAMRDKAN</sequence>
<evidence type="ECO:0000313" key="1">
    <source>
        <dbReference type="EnsemblProtists" id="HpaP804598"/>
    </source>
</evidence>
<evidence type="ECO:0000313" key="2">
    <source>
        <dbReference type="Proteomes" id="UP000011713"/>
    </source>
</evidence>
<accession>M4BE80</accession>
<reference evidence="1" key="2">
    <citation type="submission" date="2015-06" db="UniProtKB">
        <authorList>
            <consortium name="EnsemblProtists"/>
        </authorList>
    </citation>
    <scope>IDENTIFICATION</scope>
    <source>
        <strain evidence="1">Emoy2</strain>
    </source>
</reference>
<dbReference type="AlphaFoldDB" id="M4BE80"/>
<organism evidence="1 2">
    <name type="scientific">Hyaloperonospora arabidopsidis (strain Emoy2)</name>
    <name type="common">Downy mildew agent</name>
    <name type="synonym">Peronospora arabidopsidis</name>
    <dbReference type="NCBI Taxonomy" id="559515"/>
    <lineage>
        <taxon>Eukaryota</taxon>
        <taxon>Sar</taxon>
        <taxon>Stramenopiles</taxon>
        <taxon>Oomycota</taxon>
        <taxon>Peronosporomycetes</taxon>
        <taxon>Peronosporales</taxon>
        <taxon>Peronosporaceae</taxon>
        <taxon>Hyaloperonospora</taxon>
    </lineage>
</organism>
<name>M4BE80_HYAAE</name>
<proteinExistence type="predicted"/>
<dbReference type="Proteomes" id="UP000011713">
    <property type="component" value="Unassembled WGS sequence"/>
</dbReference>
<dbReference type="InParanoid" id="M4BE80"/>
<dbReference type="VEuPathDB" id="FungiDB:HpaG804598"/>
<dbReference type="EnsemblProtists" id="HpaT804598">
    <property type="protein sequence ID" value="HpaP804598"/>
    <property type="gene ID" value="HpaG804598"/>
</dbReference>
<dbReference type="HOGENOM" id="CLU_2459518_0_0_1"/>
<keyword evidence="2" id="KW-1185">Reference proteome</keyword>
<protein>
    <submittedName>
        <fullName evidence="1">Uncharacterized protein</fullName>
    </submittedName>
</protein>